<evidence type="ECO:0000256" key="2">
    <source>
        <dbReference type="ARBA" id="ARBA00022723"/>
    </source>
</evidence>
<dbReference type="SMART" id="SM00614">
    <property type="entry name" value="ZnF_BED"/>
    <property type="match status" value="1"/>
</dbReference>
<evidence type="ECO:0000256" key="1">
    <source>
        <dbReference type="ARBA" id="ARBA00004123"/>
    </source>
</evidence>
<evidence type="ECO:0000256" key="7">
    <source>
        <dbReference type="ARBA" id="ARBA00023242"/>
    </source>
</evidence>
<protein>
    <recommendedName>
        <fullName evidence="10">BED-type domain-containing protein</fullName>
    </recommendedName>
</protein>
<dbReference type="EnsemblMetazoa" id="XM_044456578.1">
    <property type="protein sequence ID" value="XP_044312513.1"/>
    <property type="gene ID" value="LOC108041881"/>
</dbReference>
<proteinExistence type="predicted"/>
<dbReference type="SUPFAM" id="SSF57667">
    <property type="entry name" value="beta-beta-alpha zinc fingers"/>
    <property type="match status" value="1"/>
</dbReference>
<dbReference type="GeneID" id="108041881"/>
<keyword evidence="5" id="KW-0805">Transcription regulation</keyword>
<dbReference type="RefSeq" id="XP_044312512.1">
    <property type="nucleotide sequence ID" value="XM_044456577.1"/>
</dbReference>
<evidence type="ECO:0000256" key="9">
    <source>
        <dbReference type="SAM" id="MobiDB-lite"/>
    </source>
</evidence>
<accession>A0ABM5J114</accession>
<dbReference type="PROSITE" id="PS50808">
    <property type="entry name" value="ZF_BED"/>
    <property type="match status" value="1"/>
</dbReference>
<evidence type="ECO:0000256" key="6">
    <source>
        <dbReference type="ARBA" id="ARBA00023163"/>
    </source>
</evidence>
<dbReference type="InterPro" id="IPR052035">
    <property type="entry name" value="ZnF_BED_domain_contain"/>
</dbReference>
<dbReference type="InterPro" id="IPR036236">
    <property type="entry name" value="Znf_C2H2_sf"/>
</dbReference>
<dbReference type="SUPFAM" id="SSF53098">
    <property type="entry name" value="Ribonuclease H-like"/>
    <property type="match status" value="1"/>
</dbReference>
<sequence>MDGEGKNGDKDVEQTASKGIEEVGKAQEKSLKKLSRLASSVWDLFEKTKDGRQAKCRICKKVYKTSGNTSNLADHLRRFHPTHSQYKATQPTIKTLFTNDEYDSNSVRKASLDMALMGMIAKDIQPFSIVEDEGFRKFVKLLDPRYKLPSRTTLQDVKMKNMYIELSEKLQLMLDKVDQCAITTDCWTSKANTGHLTITVHFIDGNFQLNSAVLATQPLLCATNHSADNIASSLRAELIKWNLLPKVCAIVLSVTMLATW</sequence>
<keyword evidence="12" id="KW-1185">Reference proteome</keyword>
<dbReference type="SUPFAM" id="SSF140996">
    <property type="entry name" value="Hermes dimerisation domain"/>
    <property type="match status" value="1"/>
</dbReference>
<evidence type="ECO:0000259" key="10">
    <source>
        <dbReference type="PROSITE" id="PS50808"/>
    </source>
</evidence>
<dbReference type="Pfam" id="PF02892">
    <property type="entry name" value="zf-BED"/>
    <property type="match status" value="1"/>
</dbReference>
<keyword evidence="3 8" id="KW-0863">Zinc-finger</keyword>
<name>A0ABM5J114_DRORH</name>
<dbReference type="Gene3D" id="1.10.10.1070">
    <property type="entry name" value="Zinc finger, BED domain-containing"/>
    <property type="match status" value="1"/>
</dbReference>
<organism evidence="11 12">
    <name type="scientific">Drosophila rhopaloa</name>
    <name type="common">Fruit fly</name>
    <dbReference type="NCBI Taxonomy" id="1041015"/>
    <lineage>
        <taxon>Eukaryota</taxon>
        <taxon>Metazoa</taxon>
        <taxon>Ecdysozoa</taxon>
        <taxon>Arthropoda</taxon>
        <taxon>Hexapoda</taxon>
        <taxon>Insecta</taxon>
        <taxon>Pterygota</taxon>
        <taxon>Neoptera</taxon>
        <taxon>Endopterygota</taxon>
        <taxon>Diptera</taxon>
        <taxon>Brachycera</taxon>
        <taxon>Muscomorpha</taxon>
        <taxon>Ephydroidea</taxon>
        <taxon>Drosophilidae</taxon>
        <taxon>Drosophila</taxon>
        <taxon>Sophophora</taxon>
    </lineage>
</organism>
<reference evidence="12" key="1">
    <citation type="journal article" date="2021" name="Elife">
        <title>Highly contiguous assemblies of 101 drosophilid genomes.</title>
        <authorList>
            <person name="Kim B.Y."/>
            <person name="Wang J.R."/>
            <person name="Miller D.E."/>
            <person name="Barmina O."/>
            <person name="Delaney E."/>
            <person name="Thompson A."/>
            <person name="Comeault A.A."/>
            <person name="Peede D."/>
            <person name="D'Agostino E.R."/>
            <person name="Pelaez J."/>
            <person name="Aguilar J.M."/>
            <person name="Haji D."/>
            <person name="Matsunaga T."/>
            <person name="Armstrong E.E."/>
            <person name="Zych M."/>
            <person name="Ogawa Y."/>
            <person name="Stamenkovic-Radak M."/>
            <person name="Jelic M."/>
            <person name="Veselinovic M.S."/>
            <person name="Tanaskovic M."/>
            <person name="Eric P."/>
            <person name="Gao J.J."/>
            <person name="Katoh T.K."/>
            <person name="Toda M.J."/>
            <person name="Watabe H."/>
            <person name="Watada M."/>
            <person name="Davis J.S."/>
            <person name="Moyle L.C."/>
            <person name="Manoli G."/>
            <person name="Bertolini E."/>
            <person name="Kostal V."/>
            <person name="Hawley R.S."/>
            <person name="Takahashi A."/>
            <person name="Jones C.D."/>
            <person name="Price D.K."/>
            <person name="Whiteman N."/>
            <person name="Kopp A."/>
            <person name="Matute D.R."/>
            <person name="Petrov D.A."/>
        </authorList>
    </citation>
    <scope>NUCLEOTIDE SEQUENCE [LARGE SCALE GENOMIC DNA]</scope>
</reference>
<evidence type="ECO:0000313" key="11">
    <source>
        <dbReference type="EnsemblMetazoa" id="XP_044312513.1"/>
    </source>
</evidence>
<keyword evidence="4" id="KW-0862">Zinc</keyword>
<dbReference type="InterPro" id="IPR012337">
    <property type="entry name" value="RNaseH-like_sf"/>
</dbReference>
<keyword evidence="2" id="KW-0479">Metal-binding</keyword>
<feature type="region of interest" description="Disordered" evidence="9">
    <location>
        <begin position="1"/>
        <end position="28"/>
    </location>
</feature>
<dbReference type="InterPro" id="IPR003656">
    <property type="entry name" value="Znf_BED"/>
</dbReference>
<evidence type="ECO:0000256" key="8">
    <source>
        <dbReference type="PROSITE-ProRule" id="PRU00027"/>
    </source>
</evidence>
<reference evidence="11" key="2">
    <citation type="submission" date="2025-05" db="UniProtKB">
        <authorList>
            <consortium name="EnsemblMetazoa"/>
        </authorList>
    </citation>
    <scope>IDENTIFICATION</scope>
</reference>
<dbReference type="PANTHER" id="PTHR46481:SF10">
    <property type="entry name" value="ZINC FINGER BED DOMAIN-CONTAINING PROTEIN 39"/>
    <property type="match status" value="1"/>
</dbReference>
<evidence type="ECO:0000313" key="12">
    <source>
        <dbReference type="Proteomes" id="UP001652680"/>
    </source>
</evidence>
<dbReference type="PANTHER" id="PTHR46481">
    <property type="entry name" value="ZINC FINGER BED DOMAIN-CONTAINING PROTEIN 4"/>
    <property type="match status" value="1"/>
</dbReference>
<evidence type="ECO:0000256" key="4">
    <source>
        <dbReference type="ARBA" id="ARBA00022833"/>
    </source>
</evidence>
<evidence type="ECO:0000256" key="5">
    <source>
        <dbReference type="ARBA" id="ARBA00023015"/>
    </source>
</evidence>
<comment type="subcellular location">
    <subcellularLocation>
        <location evidence="1">Nucleus</location>
    </subcellularLocation>
</comment>
<dbReference type="EnsemblMetazoa" id="XM_044456577.1">
    <property type="protein sequence ID" value="XP_044312512.1"/>
    <property type="gene ID" value="LOC108041881"/>
</dbReference>
<feature type="domain" description="BED-type" evidence="10">
    <location>
        <begin position="36"/>
        <end position="87"/>
    </location>
</feature>
<evidence type="ECO:0000256" key="3">
    <source>
        <dbReference type="ARBA" id="ARBA00022771"/>
    </source>
</evidence>
<keyword evidence="7" id="KW-0539">Nucleus</keyword>
<dbReference type="Proteomes" id="UP001652680">
    <property type="component" value="Unassembled WGS sequence"/>
</dbReference>
<dbReference type="RefSeq" id="XP_044312513.1">
    <property type="nucleotide sequence ID" value="XM_044456578.1"/>
</dbReference>
<keyword evidence="6" id="KW-0804">Transcription</keyword>